<accession>A0A9E6ZFF8</accession>
<proteinExistence type="predicted"/>
<dbReference type="OrthoDB" id="9553970at2"/>
<dbReference type="EMBL" id="CP080467">
    <property type="protein sequence ID" value="UNO47972.1"/>
    <property type="molecule type" value="Genomic_DNA"/>
</dbReference>
<organism evidence="1 2">
    <name type="scientific">Alicyclobacillus acidoterrestris (strain ATCC 49025 / DSM 3922 / CIP 106132 / NCIMB 13137 / GD3B)</name>
    <dbReference type="NCBI Taxonomy" id="1356854"/>
    <lineage>
        <taxon>Bacteria</taxon>
        <taxon>Bacillati</taxon>
        <taxon>Bacillota</taxon>
        <taxon>Bacilli</taxon>
        <taxon>Bacillales</taxon>
        <taxon>Alicyclobacillaceae</taxon>
        <taxon>Alicyclobacillus</taxon>
    </lineage>
</organism>
<dbReference type="AlphaFoldDB" id="T0D876"/>
<accession>T0D876</accession>
<reference evidence="2" key="1">
    <citation type="journal article" date="2022" name="G3 (Bethesda)">
        <title>Unveiling the complete genome sequence of Alicyclobacillus acidoterrestris DSM 3922T, a taint-producing strain.</title>
        <authorList>
            <person name="Leonardo I.C."/>
            <person name="Barreto Crespo M.T."/>
            <person name="Gaspar F.B."/>
        </authorList>
    </citation>
    <scope>NUCLEOTIDE SEQUENCE [LARGE SCALE GENOMIC DNA]</scope>
    <source>
        <strain evidence="2">DSM 3922</strain>
    </source>
</reference>
<protein>
    <submittedName>
        <fullName evidence="1">Uncharacterized protein</fullName>
    </submittedName>
</protein>
<dbReference type="KEGG" id="aaco:K1I37_14960"/>
<dbReference type="Proteomes" id="UP000829401">
    <property type="component" value="Chromosome"/>
</dbReference>
<evidence type="ECO:0000313" key="1">
    <source>
        <dbReference type="EMBL" id="UNO47972.1"/>
    </source>
</evidence>
<gene>
    <name evidence="1" type="ORF">K1I37_14960</name>
</gene>
<sequence>MEYTFAGWLHVRDYGEAMDVLMLDTGHRDYYNGDPLAKRLQDELDLPCTASVRYYITKSSMTLEQAQEAYIRQYYRYGDVDAKYIDRYSEITGYLWTDEELNVGGHDLLSELRTYGGKYLILVVEVGDTQ</sequence>
<keyword evidence="2" id="KW-1185">Reference proteome</keyword>
<dbReference type="RefSeq" id="WP_021296150.1">
    <property type="nucleotide sequence ID" value="NZ_AURB01000124.1"/>
</dbReference>
<dbReference type="STRING" id="1356854.N007_05535"/>
<name>T0D876_ALIAG</name>
<evidence type="ECO:0000313" key="2">
    <source>
        <dbReference type="Proteomes" id="UP000829401"/>
    </source>
</evidence>